<dbReference type="HOGENOM" id="CLU_046066_1_3_1"/>
<dbReference type="Proteomes" id="UP000001294">
    <property type="component" value="Unassembled WGS sequence"/>
</dbReference>
<gene>
    <name evidence="2" type="ORF">PMAA_014480</name>
</gene>
<dbReference type="STRING" id="441960.B6QW21"/>
<dbReference type="InterPro" id="IPR052897">
    <property type="entry name" value="Sec-Metab_Biosynth_Hydrolase"/>
</dbReference>
<keyword evidence="3" id="KW-1185">Reference proteome</keyword>
<dbReference type="PANTHER" id="PTHR37017">
    <property type="entry name" value="AB HYDROLASE-1 DOMAIN-CONTAINING PROTEIN-RELATED"/>
    <property type="match status" value="1"/>
</dbReference>
<dbReference type="VEuPathDB" id="FungiDB:PMAA_014480"/>
<dbReference type="AlphaFoldDB" id="B6QW21"/>
<dbReference type="PhylomeDB" id="B6QW21"/>
<evidence type="ECO:0000259" key="1">
    <source>
        <dbReference type="Pfam" id="PF12697"/>
    </source>
</evidence>
<dbReference type="OrthoDB" id="4224191at2759"/>
<reference evidence="3" key="1">
    <citation type="journal article" date="2015" name="Genome Announc.">
        <title>Genome sequence of the AIDS-associated pathogen Penicillium marneffei (ATCC18224) and its near taxonomic relative Talaromyces stipitatus (ATCC10500).</title>
        <authorList>
            <person name="Nierman W.C."/>
            <person name="Fedorova-Abrams N.D."/>
            <person name="Andrianopoulos A."/>
        </authorList>
    </citation>
    <scope>NUCLEOTIDE SEQUENCE [LARGE SCALE GENOMIC DNA]</scope>
    <source>
        <strain evidence="3">ATCC 18224 / CBS 334.59 / QM 7333</strain>
    </source>
</reference>
<dbReference type="SUPFAM" id="SSF53474">
    <property type="entry name" value="alpha/beta-Hydrolases"/>
    <property type="match status" value="1"/>
</dbReference>
<dbReference type="Gene3D" id="3.40.50.1820">
    <property type="entry name" value="alpha/beta hydrolase"/>
    <property type="match status" value="1"/>
</dbReference>
<accession>B6QW21</accession>
<dbReference type="ESTHER" id="penmq-b6qw21">
    <property type="family name" value="6_AlphaBeta_hydrolase"/>
</dbReference>
<organism evidence="2 3">
    <name type="scientific">Talaromyces marneffei (strain ATCC 18224 / CBS 334.59 / QM 7333)</name>
    <name type="common">Penicillium marneffei</name>
    <dbReference type="NCBI Taxonomy" id="441960"/>
    <lineage>
        <taxon>Eukaryota</taxon>
        <taxon>Fungi</taxon>
        <taxon>Dikarya</taxon>
        <taxon>Ascomycota</taxon>
        <taxon>Pezizomycotina</taxon>
        <taxon>Eurotiomycetes</taxon>
        <taxon>Eurotiomycetidae</taxon>
        <taxon>Eurotiales</taxon>
        <taxon>Trichocomaceae</taxon>
        <taxon>Talaromyces</taxon>
        <taxon>Talaromyces sect. Talaromyces</taxon>
    </lineage>
</organism>
<evidence type="ECO:0000313" key="3">
    <source>
        <dbReference type="Proteomes" id="UP000001294"/>
    </source>
</evidence>
<evidence type="ECO:0000313" key="2">
    <source>
        <dbReference type="EMBL" id="EEA19188.1"/>
    </source>
</evidence>
<name>B6QW21_TALMQ</name>
<dbReference type="Pfam" id="PF12697">
    <property type="entry name" value="Abhydrolase_6"/>
    <property type="match status" value="1"/>
</dbReference>
<proteinExistence type="predicted"/>
<protein>
    <recommendedName>
        <fullName evidence="1">AB hydrolase-1 domain-containing protein</fullName>
    </recommendedName>
</protein>
<dbReference type="InterPro" id="IPR029058">
    <property type="entry name" value="AB_hydrolase_fold"/>
</dbReference>
<sequence>MSTTTKPTILLVHGAWHGSWCWKFQIPMLEALGYSVETVDLPCTSKVPGTTQSDDAAQVRSSVESLLSKGKSVIVLAHSYGGSIASAGMRGLSGEHNGMLLGLIALCAVMHPGGYDQGEFIRNAGSLPFVVSWDSPVEGLCVVKDPASLFYTPDVPADRIKWALPQVRPHSMAASMDIVPPQVWQDDHYTGQLGYIRCTADVSIPIERQDSIIEAAGGQERWVIRTLEGSGHSPFLSCPDQVATAIDEIVKEFEAKLK</sequence>
<dbReference type="InterPro" id="IPR000073">
    <property type="entry name" value="AB_hydrolase_1"/>
</dbReference>
<dbReference type="PANTHER" id="PTHR37017:SF11">
    <property type="entry name" value="ESTERASE_LIPASE_THIOESTERASE DOMAIN-CONTAINING PROTEIN"/>
    <property type="match status" value="1"/>
</dbReference>
<feature type="domain" description="AB hydrolase-1" evidence="1">
    <location>
        <begin position="9"/>
        <end position="244"/>
    </location>
</feature>
<dbReference type="EMBL" id="DS995906">
    <property type="protein sequence ID" value="EEA19188.1"/>
    <property type="molecule type" value="Genomic_DNA"/>
</dbReference>